<comment type="similarity">
    <text evidence="2">Belongs to the alkB family.</text>
</comment>
<keyword evidence="7" id="KW-0539">Nucleus</keyword>
<keyword evidence="6" id="KW-0408">Iron</keyword>
<organism evidence="9 10">
    <name type="scientific">Oculimacula yallundae</name>
    <dbReference type="NCBI Taxonomy" id="86028"/>
    <lineage>
        <taxon>Eukaryota</taxon>
        <taxon>Fungi</taxon>
        <taxon>Dikarya</taxon>
        <taxon>Ascomycota</taxon>
        <taxon>Pezizomycotina</taxon>
        <taxon>Leotiomycetes</taxon>
        <taxon>Helotiales</taxon>
        <taxon>Ploettnerulaceae</taxon>
        <taxon>Oculimacula</taxon>
    </lineage>
</organism>
<keyword evidence="4" id="KW-0223">Dioxygenase</keyword>
<reference evidence="9 10" key="1">
    <citation type="journal article" date="2024" name="Commun. Biol.">
        <title>Comparative genomic analysis of thermophilic fungi reveals convergent evolutionary adaptations and gene losses.</title>
        <authorList>
            <person name="Steindorff A.S."/>
            <person name="Aguilar-Pontes M.V."/>
            <person name="Robinson A.J."/>
            <person name="Andreopoulos B."/>
            <person name="LaButti K."/>
            <person name="Kuo A."/>
            <person name="Mondo S."/>
            <person name="Riley R."/>
            <person name="Otillar R."/>
            <person name="Haridas S."/>
            <person name="Lipzen A."/>
            <person name="Grimwood J."/>
            <person name="Schmutz J."/>
            <person name="Clum A."/>
            <person name="Reid I.D."/>
            <person name="Moisan M.C."/>
            <person name="Butler G."/>
            <person name="Nguyen T.T.M."/>
            <person name="Dewar K."/>
            <person name="Conant G."/>
            <person name="Drula E."/>
            <person name="Henrissat B."/>
            <person name="Hansel C."/>
            <person name="Singer S."/>
            <person name="Hutchinson M.I."/>
            <person name="de Vries R.P."/>
            <person name="Natvig D.O."/>
            <person name="Powell A.J."/>
            <person name="Tsang A."/>
            <person name="Grigoriev I.V."/>
        </authorList>
    </citation>
    <scope>NUCLEOTIDE SEQUENCE [LARGE SCALE GENOMIC DNA]</scope>
    <source>
        <strain evidence="9 10">CBS 494.80</strain>
    </source>
</reference>
<dbReference type="PANTHER" id="PTHR46030:SF1">
    <property type="entry name" value="ALPHA-KETOGLUTARATE-DEPENDENT DIOXYGENASE ALKB HOMOLOG 6"/>
    <property type="match status" value="1"/>
</dbReference>
<gene>
    <name evidence="9" type="ORF">VTL71DRAFT_8462</name>
</gene>
<evidence type="ECO:0000256" key="6">
    <source>
        <dbReference type="ARBA" id="ARBA00023004"/>
    </source>
</evidence>
<dbReference type="SUPFAM" id="SSF51197">
    <property type="entry name" value="Clavaminate synthase-like"/>
    <property type="match status" value="1"/>
</dbReference>
<evidence type="ECO:0000313" key="10">
    <source>
        <dbReference type="Proteomes" id="UP001595075"/>
    </source>
</evidence>
<dbReference type="Proteomes" id="UP001595075">
    <property type="component" value="Unassembled WGS sequence"/>
</dbReference>
<name>A0ABR4CXW8_9HELO</name>
<feature type="domain" description="Fe2OG dioxygenase" evidence="8">
    <location>
        <begin position="113"/>
        <end position="238"/>
    </location>
</feature>
<comment type="subcellular location">
    <subcellularLocation>
        <location evidence="1">Nucleus</location>
    </subcellularLocation>
</comment>
<evidence type="ECO:0000256" key="5">
    <source>
        <dbReference type="ARBA" id="ARBA00023002"/>
    </source>
</evidence>
<evidence type="ECO:0000256" key="2">
    <source>
        <dbReference type="ARBA" id="ARBA00007879"/>
    </source>
</evidence>
<dbReference type="PANTHER" id="PTHR46030">
    <property type="entry name" value="ALPHA-KETOGLUTARATE-DEPENDENT DIOXYGENASE ALKB HOMOLOG 6"/>
    <property type="match status" value="1"/>
</dbReference>
<keyword evidence="5" id="KW-0560">Oxidoreductase</keyword>
<evidence type="ECO:0000256" key="3">
    <source>
        <dbReference type="ARBA" id="ARBA00022723"/>
    </source>
</evidence>
<dbReference type="Gene3D" id="2.60.120.590">
    <property type="entry name" value="Alpha-ketoglutarate-dependent dioxygenase AlkB-like"/>
    <property type="match status" value="1"/>
</dbReference>
<dbReference type="InterPro" id="IPR005123">
    <property type="entry name" value="Oxoglu/Fe-dep_dioxygenase_dom"/>
</dbReference>
<keyword evidence="3" id="KW-0479">Metal-binding</keyword>
<sequence length="253" mass="28723">METRILPLTMPACLEDVKIRELPHSAFYISNFITPEEEQMLLHKIQTAPKPRWKQLSKRRLQSWPSDLSKNNALLDGALPEWLVNPCITRLLACPLSREQPLSHVFSDSPHKAPNHCLINEYLPKQGIMPHKDGSAYHPVVCTVSLGSALCLDLYGTNEDGTRELEPRWKILQEPRSLLITTESLYTDYLHGIADISEDVDLGTNTVANWDLLRSPTDFQNGQNERRTRVSLTYRDVLKVSKLGGQLGLFGKR</sequence>
<dbReference type="InterPro" id="IPR027450">
    <property type="entry name" value="AlkB-like"/>
</dbReference>
<dbReference type="InterPro" id="IPR032862">
    <property type="entry name" value="ALKBH6"/>
</dbReference>
<evidence type="ECO:0000259" key="8">
    <source>
        <dbReference type="PROSITE" id="PS51471"/>
    </source>
</evidence>
<dbReference type="InterPro" id="IPR037151">
    <property type="entry name" value="AlkB-like_sf"/>
</dbReference>
<comment type="caution">
    <text evidence="9">The sequence shown here is derived from an EMBL/GenBank/DDBJ whole genome shotgun (WGS) entry which is preliminary data.</text>
</comment>
<evidence type="ECO:0000256" key="7">
    <source>
        <dbReference type="ARBA" id="ARBA00023242"/>
    </source>
</evidence>
<keyword evidence="10" id="KW-1185">Reference proteome</keyword>
<accession>A0ABR4CXW8</accession>
<dbReference type="PROSITE" id="PS51471">
    <property type="entry name" value="FE2OG_OXY"/>
    <property type="match status" value="1"/>
</dbReference>
<evidence type="ECO:0000256" key="4">
    <source>
        <dbReference type="ARBA" id="ARBA00022964"/>
    </source>
</evidence>
<proteinExistence type="inferred from homology"/>
<protein>
    <recommendedName>
        <fullName evidence="8">Fe2OG dioxygenase domain-containing protein</fullName>
    </recommendedName>
</protein>
<dbReference type="Pfam" id="PF13532">
    <property type="entry name" value="2OG-FeII_Oxy_2"/>
    <property type="match status" value="1"/>
</dbReference>
<evidence type="ECO:0000256" key="1">
    <source>
        <dbReference type="ARBA" id="ARBA00004123"/>
    </source>
</evidence>
<evidence type="ECO:0000313" key="9">
    <source>
        <dbReference type="EMBL" id="KAL2074683.1"/>
    </source>
</evidence>
<dbReference type="EMBL" id="JAZHXI010000002">
    <property type="protein sequence ID" value="KAL2074683.1"/>
    <property type="molecule type" value="Genomic_DNA"/>
</dbReference>